<proteinExistence type="predicted"/>
<accession>A0A0C9Y190</accession>
<organism evidence="1 2">
    <name type="scientific">Pisolithus microcarpus 441</name>
    <dbReference type="NCBI Taxonomy" id="765257"/>
    <lineage>
        <taxon>Eukaryota</taxon>
        <taxon>Fungi</taxon>
        <taxon>Dikarya</taxon>
        <taxon>Basidiomycota</taxon>
        <taxon>Agaricomycotina</taxon>
        <taxon>Agaricomycetes</taxon>
        <taxon>Agaricomycetidae</taxon>
        <taxon>Boletales</taxon>
        <taxon>Sclerodermatineae</taxon>
        <taxon>Pisolithaceae</taxon>
        <taxon>Pisolithus</taxon>
    </lineage>
</organism>
<reference evidence="2" key="2">
    <citation type="submission" date="2015-01" db="EMBL/GenBank/DDBJ databases">
        <title>Evolutionary Origins and Diversification of the Mycorrhizal Mutualists.</title>
        <authorList>
            <consortium name="DOE Joint Genome Institute"/>
            <consortium name="Mycorrhizal Genomics Consortium"/>
            <person name="Kohler A."/>
            <person name="Kuo A."/>
            <person name="Nagy L.G."/>
            <person name="Floudas D."/>
            <person name="Copeland A."/>
            <person name="Barry K.W."/>
            <person name="Cichocki N."/>
            <person name="Veneault-Fourrey C."/>
            <person name="LaButti K."/>
            <person name="Lindquist E.A."/>
            <person name="Lipzen A."/>
            <person name="Lundell T."/>
            <person name="Morin E."/>
            <person name="Murat C."/>
            <person name="Riley R."/>
            <person name="Ohm R."/>
            <person name="Sun H."/>
            <person name="Tunlid A."/>
            <person name="Henrissat B."/>
            <person name="Grigoriev I.V."/>
            <person name="Hibbett D.S."/>
            <person name="Martin F."/>
        </authorList>
    </citation>
    <scope>NUCLEOTIDE SEQUENCE [LARGE SCALE GENOMIC DNA]</scope>
    <source>
        <strain evidence="2">441</strain>
    </source>
</reference>
<reference evidence="1 2" key="1">
    <citation type="submission" date="2014-04" db="EMBL/GenBank/DDBJ databases">
        <authorList>
            <consortium name="DOE Joint Genome Institute"/>
            <person name="Kuo A."/>
            <person name="Kohler A."/>
            <person name="Costa M.D."/>
            <person name="Nagy L.G."/>
            <person name="Floudas D."/>
            <person name="Copeland A."/>
            <person name="Barry K.W."/>
            <person name="Cichocki N."/>
            <person name="Veneault-Fourrey C."/>
            <person name="LaButti K."/>
            <person name="Lindquist E.A."/>
            <person name="Lipzen A."/>
            <person name="Lundell T."/>
            <person name="Morin E."/>
            <person name="Murat C."/>
            <person name="Sun H."/>
            <person name="Tunlid A."/>
            <person name="Henrissat B."/>
            <person name="Grigoriev I.V."/>
            <person name="Hibbett D.S."/>
            <person name="Martin F."/>
            <person name="Nordberg H.P."/>
            <person name="Cantor M.N."/>
            <person name="Hua S.X."/>
        </authorList>
    </citation>
    <scope>NUCLEOTIDE SEQUENCE [LARGE SCALE GENOMIC DNA]</scope>
    <source>
        <strain evidence="1 2">441</strain>
    </source>
</reference>
<sequence length="784" mass="89832">MLPKPPLPLPPTNLPQSSILLVPQGNLASSCDTPPAHAEELSSSLHSSPRKIFKSQINKFSLFRAYDTDTLPSYNPEDPYSVDNTCVVNSNPETQDKVHTNPYFPYPNEGALCLGDWYWNQGAQKSRESFKQLIDIVGDSSFSPTVVAHTSWDAIDDQLGHNQFNGNQPEWLEEDCGWKCLSVTISVPFHNHVKDPGLKNYTVNGFYHRSLTLIIHEVVTNPACVQHFHFVPYELWWRPAHRDHDVKVHGELFTSTVFLEAHQELQDSPQEPGCDLPRVVAALMFWSDSTQLAQFGSAKLWLLYVFFGNESKYQRCQPSNHLCSHVVYFQVLPNEFKDFLMEHFGGKYPGDVLNTHCNREFFHEQWKILLDDDFIMAYKHGIVIICCDGIKQRFYPRIFTYSADYPGKVLIASIHNLGICLCPRCTILMMEVPDMGTQQDILRRWRLTRLDNSTRQKKVADARHLIYEANYAINTPQVEALLQDKSLVPTSAKMCEVFATKELRREAQSCQHRKILSRSSTAPGRAPSKSAVVARRSKTFNLRTYKLHVLGDYTITIKMFGTSDSYSTQSARIQKIHDSFRVTKDPLEPVPDVPEECYNVRKSQHRPIDLTDFIRKNSGDPALQEFTLRLKRHLLPHIRAMHVLASEPSALQLLEGLDASYDASEVTVDHLLIRSNRIYQHCVLWVNYTTYDVQRGQDIFNPTTDHCDIMMLATPENTDESETIHQCHRHFCYARIIGIYHANIQYIGPGCSSYLPHQLDFLHVRWFEQVPPNPGDVLCSLDIL</sequence>
<protein>
    <submittedName>
        <fullName evidence="1">Uncharacterized protein</fullName>
    </submittedName>
</protein>
<name>A0A0C9Y190_9AGAM</name>
<dbReference type="AlphaFoldDB" id="A0A0C9Y190"/>
<dbReference type="STRING" id="765257.A0A0C9Y190"/>
<evidence type="ECO:0000313" key="1">
    <source>
        <dbReference type="EMBL" id="KIK18445.1"/>
    </source>
</evidence>
<dbReference type="HOGENOM" id="CLU_002498_0_1_1"/>
<evidence type="ECO:0000313" key="2">
    <source>
        <dbReference type="Proteomes" id="UP000054018"/>
    </source>
</evidence>
<dbReference type="Pfam" id="PF18759">
    <property type="entry name" value="Plavaka"/>
    <property type="match status" value="1"/>
</dbReference>
<dbReference type="EMBL" id="KN833805">
    <property type="protein sequence ID" value="KIK18445.1"/>
    <property type="molecule type" value="Genomic_DNA"/>
</dbReference>
<dbReference type="Proteomes" id="UP000054018">
    <property type="component" value="Unassembled WGS sequence"/>
</dbReference>
<dbReference type="OrthoDB" id="2687259at2759"/>
<dbReference type="PROSITE" id="PS51257">
    <property type="entry name" value="PROKAR_LIPOPROTEIN"/>
    <property type="match status" value="1"/>
</dbReference>
<dbReference type="InterPro" id="IPR041078">
    <property type="entry name" value="Plavaka"/>
</dbReference>
<keyword evidence="2" id="KW-1185">Reference proteome</keyword>
<gene>
    <name evidence="1" type="ORF">PISMIDRAFT_14357</name>
</gene>